<comment type="caution">
    <text evidence="3">The sequence shown here is derived from an EMBL/GenBank/DDBJ whole genome shotgun (WGS) entry which is preliminary data.</text>
</comment>
<evidence type="ECO:0000256" key="1">
    <source>
        <dbReference type="SAM" id="MobiDB-lite"/>
    </source>
</evidence>
<organism evidence="3 4">
    <name type="scientific">Mycena metata</name>
    <dbReference type="NCBI Taxonomy" id="1033252"/>
    <lineage>
        <taxon>Eukaryota</taxon>
        <taxon>Fungi</taxon>
        <taxon>Dikarya</taxon>
        <taxon>Basidiomycota</taxon>
        <taxon>Agaricomycotina</taxon>
        <taxon>Agaricomycetes</taxon>
        <taxon>Agaricomycetidae</taxon>
        <taxon>Agaricales</taxon>
        <taxon>Marasmiineae</taxon>
        <taxon>Mycenaceae</taxon>
        <taxon>Mycena</taxon>
    </lineage>
</organism>
<keyword evidence="2" id="KW-0812">Transmembrane</keyword>
<dbReference type="EMBL" id="JARKIB010000087">
    <property type="protein sequence ID" value="KAJ7744410.1"/>
    <property type="molecule type" value="Genomic_DNA"/>
</dbReference>
<protein>
    <submittedName>
        <fullName evidence="3">Uncharacterized protein</fullName>
    </submittedName>
</protein>
<proteinExistence type="predicted"/>
<evidence type="ECO:0000256" key="2">
    <source>
        <dbReference type="SAM" id="Phobius"/>
    </source>
</evidence>
<reference evidence="3" key="1">
    <citation type="submission" date="2023-03" db="EMBL/GenBank/DDBJ databases">
        <title>Massive genome expansion in bonnet fungi (Mycena s.s.) driven by repeated elements and novel gene families across ecological guilds.</title>
        <authorList>
            <consortium name="Lawrence Berkeley National Laboratory"/>
            <person name="Harder C.B."/>
            <person name="Miyauchi S."/>
            <person name="Viragh M."/>
            <person name="Kuo A."/>
            <person name="Thoen E."/>
            <person name="Andreopoulos B."/>
            <person name="Lu D."/>
            <person name="Skrede I."/>
            <person name="Drula E."/>
            <person name="Henrissat B."/>
            <person name="Morin E."/>
            <person name="Kohler A."/>
            <person name="Barry K."/>
            <person name="LaButti K."/>
            <person name="Morin E."/>
            <person name="Salamov A."/>
            <person name="Lipzen A."/>
            <person name="Mereny Z."/>
            <person name="Hegedus B."/>
            <person name="Baldrian P."/>
            <person name="Stursova M."/>
            <person name="Weitz H."/>
            <person name="Taylor A."/>
            <person name="Grigoriev I.V."/>
            <person name="Nagy L.G."/>
            <person name="Martin F."/>
            <person name="Kauserud H."/>
        </authorList>
    </citation>
    <scope>NUCLEOTIDE SEQUENCE</scope>
    <source>
        <strain evidence="3">CBHHK182m</strain>
    </source>
</reference>
<name>A0AAD7N3V4_9AGAR</name>
<sequence length="624" mass="68253">MSTRPVCASPSQRRFEMQQRILRSSLRLRLPTITTTQPSSRLSRTRSAQPRIRVSWRVRLGILYVLLVLAATPALRTASSRARWYFVPPSYIGGEPVTAGTQSRACAMKHSNDSRIVASTDLGAGFNCTAQFRLGYRAQVCRSLQSYQYLINITKGFRRKAIHVPTRCGLKACFTSPFLNGSFCFGEKLWNPEESSLFTSCARTTHLAHQETVEKVQSGRATSATRLDGVWIAREFPDNFLAIQPTLPGNPNSALDHDAAGAVAEPNPNPPRPPRKTSRASVMKIICPLLRSIPGGKFLNLCAPNSGNLLVEAASGNACRLGYSKLITGVALPLRGMVNAWEKVSSTARLLIQTSRMYTVHDLRSRRRGDGEHSRSRASLHAVLQWSEQTARGGRDRLMLLEQAGKPDKFQTASTSPLPQLSLPTRLASTVEQSACVLDGVTVLVKGPCTSFMHLASPGTSRFLPSTISLNATTTQPKTETMLVLPKSIYSPQHHHKVINHSLKRMASSKSFLLFLHREELALSGEEDEECNVSEDTIAEDTLAEAAAAKSDATARLRNRAVYAVLGVKERQVVSMDVLGESRRQGSSMIFAALGRIFIVAIRARAAAADGAAQKPPRSQPGMD</sequence>
<gene>
    <name evidence="3" type="ORF">B0H16DRAFT_1693235</name>
</gene>
<keyword evidence="4" id="KW-1185">Reference proteome</keyword>
<keyword evidence="2" id="KW-0472">Membrane</keyword>
<feature type="transmembrane region" description="Helical" evidence="2">
    <location>
        <begin position="56"/>
        <end position="75"/>
    </location>
</feature>
<keyword evidence="2" id="KW-1133">Transmembrane helix</keyword>
<feature type="region of interest" description="Disordered" evidence="1">
    <location>
        <begin position="254"/>
        <end position="278"/>
    </location>
</feature>
<dbReference type="AlphaFoldDB" id="A0AAD7N3V4"/>
<evidence type="ECO:0000313" key="4">
    <source>
        <dbReference type="Proteomes" id="UP001215598"/>
    </source>
</evidence>
<evidence type="ECO:0000313" key="3">
    <source>
        <dbReference type="EMBL" id="KAJ7744410.1"/>
    </source>
</evidence>
<accession>A0AAD7N3V4</accession>
<dbReference type="Proteomes" id="UP001215598">
    <property type="component" value="Unassembled WGS sequence"/>
</dbReference>